<comment type="caution">
    <text evidence="3">The sequence shown here is derived from an EMBL/GenBank/DDBJ whole genome shotgun (WGS) entry which is preliminary data.</text>
</comment>
<dbReference type="InterPro" id="IPR008334">
    <property type="entry name" value="5'-Nucleotdase_C"/>
</dbReference>
<sequence>MQLLRPFRNQLLLLLSLTLASCSLIKSGSGSSYQVIKSTRNEYSISNDIAPDSSIINTYLPYKGRLEAEMSKVIGHSALLLSKKSSDTLPESLLSNFFADAVTEQALKLDPNIDFAIPTTKGGLRVDFPKGDITTSHVFELMPFENELYVFTLKGEDVQRLLNFIAGTNGQPVSRLRMKIANKLPVDVWINGKPFDPNKSYSVLTTDYISGGGDHTVGFEKPISKTALGLKVRNALMNYVKETEAAGKIINSKTDGRITKI</sequence>
<dbReference type="InterPro" id="IPR006179">
    <property type="entry name" value="5_nucleotidase/apyrase"/>
</dbReference>
<dbReference type="GO" id="GO:0016787">
    <property type="term" value="F:hydrolase activity"/>
    <property type="evidence" value="ECO:0007669"/>
    <property type="project" value="InterPro"/>
</dbReference>
<feature type="signal peptide" evidence="1">
    <location>
        <begin position="1"/>
        <end position="25"/>
    </location>
</feature>
<evidence type="ECO:0000313" key="3">
    <source>
        <dbReference type="EMBL" id="TDQ11663.1"/>
    </source>
</evidence>
<dbReference type="GO" id="GO:0030288">
    <property type="term" value="C:outer membrane-bounded periplasmic space"/>
    <property type="evidence" value="ECO:0007669"/>
    <property type="project" value="TreeGrafter"/>
</dbReference>
<dbReference type="PANTHER" id="PTHR11575">
    <property type="entry name" value="5'-NUCLEOTIDASE-RELATED"/>
    <property type="match status" value="1"/>
</dbReference>
<dbReference type="Proteomes" id="UP000295620">
    <property type="component" value="Unassembled WGS sequence"/>
</dbReference>
<dbReference type="InterPro" id="IPR036907">
    <property type="entry name" value="5'-Nucleotdase_C_sf"/>
</dbReference>
<dbReference type="GO" id="GO:0009166">
    <property type="term" value="P:nucleotide catabolic process"/>
    <property type="evidence" value="ECO:0007669"/>
    <property type="project" value="InterPro"/>
</dbReference>
<dbReference type="AlphaFoldDB" id="A0A4V3D1L7"/>
<proteinExistence type="predicted"/>
<dbReference type="EMBL" id="SNYC01000003">
    <property type="protein sequence ID" value="TDQ11663.1"/>
    <property type="molecule type" value="Genomic_DNA"/>
</dbReference>
<dbReference type="Pfam" id="PF02872">
    <property type="entry name" value="5_nucleotid_C"/>
    <property type="match status" value="1"/>
</dbReference>
<keyword evidence="1" id="KW-0732">Signal</keyword>
<protein>
    <submittedName>
        <fullName evidence="3">5'-nucleotidase-like protein</fullName>
    </submittedName>
</protein>
<accession>A0A4V3D1L7</accession>
<name>A0A4V3D1L7_9SPHI</name>
<dbReference type="PRINTS" id="PR01607">
    <property type="entry name" value="APYRASEFAMLY"/>
</dbReference>
<dbReference type="PROSITE" id="PS51257">
    <property type="entry name" value="PROKAR_LIPOPROTEIN"/>
    <property type="match status" value="1"/>
</dbReference>
<dbReference type="Gene3D" id="3.90.780.10">
    <property type="entry name" value="5'-Nucleotidase, C-terminal domain"/>
    <property type="match status" value="1"/>
</dbReference>
<keyword evidence="4" id="KW-1185">Reference proteome</keyword>
<evidence type="ECO:0000256" key="1">
    <source>
        <dbReference type="SAM" id="SignalP"/>
    </source>
</evidence>
<dbReference type="SUPFAM" id="SSF55816">
    <property type="entry name" value="5'-nucleotidase (syn. UDP-sugar hydrolase), C-terminal domain"/>
    <property type="match status" value="1"/>
</dbReference>
<feature type="chain" id="PRO_5020368355" evidence="1">
    <location>
        <begin position="26"/>
        <end position="261"/>
    </location>
</feature>
<dbReference type="PANTHER" id="PTHR11575:SF24">
    <property type="entry name" value="5'-NUCLEOTIDASE"/>
    <property type="match status" value="1"/>
</dbReference>
<evidence type="ECO:0000313" key="4">
    <source>
        <dbReference type="Proteomes" id="UP000295620"/>
    </source>
</evidence>
<organism evidence="3 4">
    <name type="scientific">Pedobacter metabolipauper</name>
    <dbReference type="NCBI Taxonomy" id="425513"/>
    <lineage>
        <taxon>Bacteria</taxon>
        <taxon>Pseudomonadati</taxon>
        <taxon>Bacteroidota</taxon>
        <taxon>Sphingobacteriia</taxon>
        <taxon>Sphingobacteriales</taxon>
        <taxon>Sphingobacteriaceae</taxon>
        <taxon>Pedobacter</taxon>
    </lineage>
</organism>
<dbReference type="OrthoDB" id="4762412at2"/>
<evidence type="ECO:0000259" key="2">
    <source>
        <dbReference type="Pfam" id="PF02872"/>
    </source>
</evidence>
<gene>
    <name evidence="3" type="ORF">ATK78_0786</name>
</gene>
<feature type="domain" description="5'-Nucleotidase C-terminal" evidence="2">
    <location>
        <begin position="74"/>
        <end position="215"/>
    </location>
</feature>
<reference evidence="3 4" key="1">
    <citation type="submission" date="2019-03" db="EMBL/GenBank/DDBJ databases">
        <title>Genomic Encyclopedia of Archaeal and Bacterial Type Strains, Phase II (KMG-II): from individual species to whole genera.</title>
        <authorList>
            <person name="Goeker M."/>
        </authorList>
    </citation>
    <scope>NUCLEOTIDE SEQUENCE [LARGE SCALE GENOMIC DNA]</scope>
    <source>
        <strain evidence="3 4">DSM 19035</strain>
    </source>
</reference>
<dbReference type="RefSeq" id="WP_133574715.1">
    <property type="nucleotide sequence ID" value="NZ_SNYC01000003.1"/>
</dbReference>